<dbReference type="Proteomes" id="UP000823405">
    <property type="component" value="Unassembled WGS sequence"/>
</dbReference>
<organism evidence="3 4">
    <name type="scientific">Linnemannia gamsii</name>
    <dbReference type="NCBI Taxonomy" id="64522"/>
    <lineage>
        <taxon>Eukaryota</taxon>
        <taxon>Fungi</taxon>
        <taxon>Fungi incertae sedis</taxon>
        <taxon>Mucoromycota</taxon>
        <taxon>Mortierellomycotina</taxon>
        <taxon>Mortierellomycetes</taxon>
        <taxon>Mortierellales</taxon>
        <taxon>Mortierellaceae</taxon>
        <taxon>Linnemannia</taxon>
    </lineage>
</organism>
<gene>
    <name evidence="3" type="ORF">BGZ97_007336</name>
</gene>
<keyword evidence="4" id="KW-1185">Reference proteome</keyword>
<sequence>MSGTMQPIINHERRPLLQPEEDEQRATTGAVLSASSTIVNIQTHHEQHTSAHTIGGAVGEGEHEGLTHDGPKYDRLAHHREMVRERFSANWWIEWIIIIVVFSVTGSSTMLVVKPLMEALGLRGSLGSGPWSFRIAYI</sequence>
<evidence type="ECO:0000256" key="2">
    <source>
        <dbReference type="SAM" id="Phobius"/>
    </source>
</evidence>
<evidence type="ECO:0000313" key="3">
    <source>
        <dbReference type="EMBL" id="KAG0286691.1"/>
    </source>
</evidence>
<dbReference type="AlphaFoldDB" id="A0A9P6UF62"/>
<evidence type="ECO:0000256" key="1">
    <source>
        <dbReference type="SAM" id="MobiDB-lite"/>
    </source>
</evidence>
<proteinExistence type="predicted"/>
<feature type="region of interest" description="Disordered" evidence="1">
    <location>
        <begin position="1"/>
        <end position="28"/>
    </location>
</feature>
<keyword evidence="2" id="KW-0812">Transmembrane</keyword>
<evidence type="ECO:0000313" key="4">
    <source>
        <dbReference type="Proteomes" id="UP000823405"/>
    </source>
</evidence>
<accession>A0A9P6UF62</accession>
<feature type="transmembrane region" description="Helical" evidence="2">
    <location>
        <begin position="92"/>
        <end position="113"/>
    </location>
</feature>
<dbReference type="EMBL" id="JAAAIN010003259">
    <property type="protein sequence ID" value="KAG0286691.1"/>
    <property type="molecule type" value="Genomic_DNA"/>
</dbReference>
<keyword evidence="2" id="KW-1133">Transmembrane helix</keyword>
<dbReference type="OrthoDB" id="270912at2759"/>
<feature type="non-terminal residue" evidence="3">
    <location>
        <position position="1"/>
    </location>
</feature>
<keyword evidence="2" id="KW-0472">Membrane</keyword>
<name>A0A9P6UF62_9FUNG</name>
<comment type="caution">
    <text evidence="3">The sequence shown here is derived from an EMBL/GenBank/DDBJ whole genome shotgun (WGS) entry which is preliminary data.</text>
</comment>
<reference evidence="3" key="1">
    <citation type="journal article" date="2020" name="Fungal Divers.">
        <title>Resolving the Mortierellaceae phylogeny through synthesis of multi-gene phylogenetics and phylogenomics.</title>
        <authorList>
            <person name="Vandepol N."/>
            <person name="Liber J."/>
            <person name="Desiro A."/>
            <person name="Na H."/>
            <person name="Kennedy M."/>
            <person name="Barry K."/>
            <person name="Grigoriev I.V."/>
            <person name="Miller A.N."/>
            <person name="O'Donnell K."/>
            <person name="Stajich J.E."/>
            <person name="Bonito G."/>
        </authorList>
    </citation>
    <scope>NUCLEOTIDE SEQUENCE</scope>
    <source>
        <strain evidence="3">NVP60</strain>
    </source>
</reference>
<protein>
    <submittedName>
        <fullName evidence="3">Uncharacterized protein</fullName>
    </submittedName>
</protein>